<evidence type="ECO:0000256" key="3">
    <source>
        <dbReference type="ARBA" id="ARBA00010425"/>
    </source>
</evidence>
<comment type="subcellular location">
    <subcellularLocation>
        <location evidence="2">Endoplasmic reticulum membrane</location>
        <topology evidence="2">Multi-pass membrane protein</topology>
    </subcellularLocation>
</comment>
<sequence>MPSSFPGVASTELQALNESPNPTPHHTRASSLERVTATVRPHTQDEAREVMANLHRLSEEEVHQVEGNSSHSEAEDGSVLVSVVDGSYTVSTSTKVNHLVQYFIANLALTLFNKALMNVFPFPYLLTAVHCLFGTVGTWILHKRGYFVLTPLSVRDVLYLYAFSVLYTSNIVVSNVSMKMVNLHFHQVVRATTPAFTVGIYLLAFSFTYNNATFLSLIPVIVGVILTTYGDYSWTKPGLLLTWFGAFLAALKTVVTNRMQTSGLHLSALGLLYRMSPLAFLQSMVLSLYYQNELEGLLPLLVDAPTTFKMLMLFTVNGALAFALNYTSFTANKKAGALTMTVAANVKQILTVLLAITFWGLQVGYLNVAGIIMTLAGGIWYSVVEIHGKRRTSGVVVRGSERGEGNKL</sequence>
<accession>A0ABR4A6L1</accession>
<evidence type="ECO:0000256" key="2">
    <source>
        <dbReference type="ARBA" id="ARBA00004477"/>
    </source>
</evidence>
<organism evidence="11 12">
    <name type="scientific">Stereocaulon virgatum</name>
    <dbReference type="NCBI Taxonomy" id="373712"/>
    <lineage>
        <taxon>Eukaryota</taxon>
        <taxon>Fungi</taxon>
        <taxon>Dikarya</taxon>
        <taxon>Ascomycota</taxon>
        <taxon>Pezizomycotina</taxon>
        <taxon>Lecanoromycetes</taxon>
        <taxon>OSLEUM clade</taxon>
        <taxon>Lecanoromycetidae</taxon>
        <taxon>Lecanorales</taxon>
        <taxon>Lecanorineae</taxon>
        <taxon>Stereocaulaceae</taxon>
        <taxon>Stereocaulon</taxon>
    </lineage>
</organism>
<comment type="similarity">
    <text evidence="3">Belongs to the TPT transporter family. SLC35D subfamily.</text>
</comment>
<keyword evidence="5 9" id="KW-0812">Transmembrane</keyword>
<evidence type="ECO:0000256" key="9">
    <source>
        <dbReference type="SAM" id="Phobius"/>
    </source>
</evidence>
<gene>
    <name evidence="11" type="ORF">N7G274_005924</name>
</gene>
<feature type="transmembrane region" description="Helical" evidence="9">
    <location>
        <begin position="271"/>
        <end position="290"/>
    </location>
</feature>
<evidence type="ECO:0000256" key="8">
    <source>
        <dbReference type="SAM" id="MobiDB-lite"/>
    </source>
</evidence>
<feature type="transmembrane region" description="Helical" evidence="9">
    <location>
        <begin position="122"/>
        <end position="141"/>
    </location>
</feature>
<proteinExistence type="inferred from homology"/>
<keyword evidence="7 9" id="KW-0472">Membrane</keyword>
<feature type="transmembrane region" description="Helical" evidence="9">
    <location>
        <begin position="240"/>
        <end position="259"/>
    </location>
</feature>
<dbReference type="InterPro" id="IPR050186">
    <property type="entry name" value="TPT_transporter"/>
</dbReference>
<feature type="transmembrane region" description="Helical" evidence="9">
    <location>
        <begin position="188"/>
        <end position="207"/>
    </location>
</feature>
<dbReference type="EMBL" id="JBEFKJ010000017">
    <property type="protein sequence ID" value="KAL2041542.1"/>
    <property type="molecule type" value="Genomic_DNA"/>
</dbReference>
<feature type="transmembrane region" description="Helical" evidence="9">
    <location>
        <begin position="365"/>
        <end position="384"/>
    </location>
</feature>
<comment type="caution">
    <text evidence="11">The sequence shown here is derived from an EMBL/GenBank/DDBJ whole genome shotgun (WGS) entry which is preliminary data.</text>
</comment>
<evidence type="ECO:0000256" key="6">
    <source>
        <dbReference type="ARBA" id="ARBA00022989"/>
    </source>
</evidence>
<evidence type="ECO:0000256" key="5">
    <source>
        <dbReference type="ARBA" id="ARBA00022692"/>
    </source>
</evidence>
<evidence type="ECO:0000259" key="10">
    <source>
        <dbReference type="Pfam" id="PF03151"/>
    </source>
</evidence>
<dbReference type="Pfam" id="PF03151">
    <property type="entry name" value="TPT"/>
    <property type="match status" value="1"/>
</dbReference>
<keyword evidence="12" id="KW-1185">Reference proteome</keyword>
<feature type="transmembrane region" description="Helical" evidence="9">
    <location>
        <begin position="157"/>
        <end position="176"/>
    </location>
</feature>
<feature type="domain" description="Sugar phosphate transporter" evidence="10">
    <location>
        <begin position="100"/>
        <end position="382"/>
    </location>
</feature>
<keyword evidence="6 9" id="KW-1133">Transmembrane helix</keyword>
<evidence type="ECO:0000256" key="7">
    <source>
        <dbReference type="ARBA" id="ARBA00023136"/>
    </source>
</evidence>
<feature type="transmembrane region" description="Helical" evidence="9">
    <location>
        <begin position="310"/>
        <end position="329"/>
    </location>
</feature>
<dbReference type="Proteomes" id="UP001590950">
    <property type="component" value="Unassembled WGS sequence"/>
</dbReference>
<feature type="region of interest" description="Disordered" evidence="8">
    <location>
        <begin position="15"/>
        <end position="38"/>
    </location>
</feature>
<comment type="subunit">
    <text evidence="4">Homooligomer.</text>
</comment>
<evidence type="ECO:0000313" key="12">
    <source>
        <dbReference type="Proteomes" id="UP001590950"/>
    </source>
</evidence>
<comment type="function">
    <text evidence="1">Involved in the import of GDP-mannose from the cytoplasm into the Golgi lumen.</text>
</comment>
<evidence type="ECO:0000256" key="4">
    <source>
        <dbReference type="ARBA" id="ARBA00011182"/>
    </source>
</evidence>
<reference evidence="11 12" key="1">
    <citation type="submission" date="2024-09" db="EMBL/GenBank/DDBJ databases">
        <title>Rethinking Asexuality: The Enigmatic Case of Functional Sexual Genes in Lepraria (Stereocaulaceae).</title>
        <authorList>
            <person name="Doellman M."/>
            <person name="Sun Y."/>
            <person name="Barcenas-Pena A."/>
            <person name="Lumbsch H.T."/>
            <person name="Grewe F."/>
        </authorList>
    </citation>
    <scope>NUCLEOTIDE SEQUENCE [LARGE SCALE GENOMIC DNA]</scope>
    <source>
        <strain evidence="11 12">Mercado 3170</strain>
    </source>
</reference>
<name>A0ABR4A6L1_9LECA</name>
<feature type="transmembrane region" description="Helical" evidence="9">
    <location>
        <begin position="336"/>
        <end position="359"/>
    </location>
</feature>
<protein>
    <recommendedName>
        <fullName evidence="10">Sugar phosphate transporter domain-containing protein</fullName>
    </recommendedName>
</protein>
<feature type="transmembrane region" description="Helical" evidence="9">
    <location>
        <begin position="214"/>
        <end position="234"/>
    </location>
</feature>
<evidence type="ECO:0000256" key="1">
    <source>
        <dbReference type="ARBA" id="ARBA00003420"/>
    </source>
</evidence>
<evidence type="ECO:0000313" key="11">
    <source>
        <dbReference type="EMBL" id="KAL2041542.1"/>
    </source>
</evidence>
<dbReference type="PANTHER" id="PTHR11132">
    <property type="entry name" value="SOLUTE CARRIER FAMILY 35"/>
    <property type="match status" value="1"/>
</dbReference>
<dbReference type="InterPro" id="IPR004853">
    <property type="entry name" value="Sugar_P_trans_dom"/>
</dbReference>